<dbReference type="EMBL" id="JAHUTJ010068272">
    <property type="protein sequence ID" value="MED6291512.1"/>
    <property type="molecule type" value="Genomic_DNA"/>
</dbReference>
<dbReference type="PANTHER" id="PTHR31025">
    <property type="entry name" value="SI:CH211-196P9.1-RELATED"/>
    <property type="match status" value="1"/>
</dbReference>
<comment type="caution">
    <text evidence="1">The sequence shown here is derived from an EMBL/GenBank/DDBJ whole genome shotgun (WGS) entry which is preliminary data.</text>
</comment>
<accession>A0ABU7EWD0</accession>
<evidence type="ECO:0000313" key="2">
    <source>
        <dbReference type="Proteomes" id="UP001352852"/>
    </source>
</evidence>
<sequence length="184" mass="21847">MPDSEFLMLLRHWWKTSFLRCRLILVQVQQHKNMFQWKIIQHHPPSQIPTHHFLQAYLRDFRVRNCKRDGKNYKPGVEDVIEEYKTEKLLTHCTWRKLVNILASHMTDSHGRMPSCKHKEKYALGIITLFPSLKDPFSPKGYEHFYDAEKGTGYLSWRLKTMSRNAVKRPAKMPTVAQAQGLKR</sequence>
<name>A0ABU7EWD0_9TELE</name>
<organism evidence="1 2">
    <name type="scientific">Characodon lateralis</name>
    <dbReference type="NCBI Taxonomy" id="208331"/>
    <lineage>
        <taxon>Eukaryota</taxon>
        <taxon>Metazoa</taxon>
        <taxon>Chordata</taxon>
        <taxon>Craniata</taxon>
        <taxon>Vertebrata</taxon>
        <taxon>Euteleostomi</taxon>
        <taxon>Actinopterygii</taxon>
        <taxon>Neopterygii</taxon>
        <taxon>Teleostei</taxon>
        <taxon>Neoteleostei</taxon>
        <taxon>Acanthomorphata</taxon>
        <taxon>Ovalentaria</taxon>
        <taxon>Atherinomorphae</taxon>
        <taxon>Cyprinodontiformes</taxon>
        <taxon>Goodeidae</taxon>
        <taxon>Characodon</taxon>
    </lineage>
</organism>
<evidence type="ECO:0000313" key="1">
    <source>
        <dbReference type="EMBL" id="MED6291512.1"/>
    </source>
</evidence>
<proteinExistence type="predicted"/>
<dbReference type="Proteomes" id="UP001352852">
    <property type="component" value="Unassembled WGS sequence"/>
</dbReference>
<dbReference type="PANTHER" id="PTHR31025:SF29">
    <property type="entry name" value="SI:CH211-196P9.1"/>
    <property type="match status" value="1"/>
</dbReference>
<keyword evidence="2" id="KW-1185">Reference proteome</keyword>
<protein>
    <submittedName>
        <fullName evidence="1">Uncharacterized protein</fullName>
    </submittedName>
</protein>
<reference evidence="1 2" key="1">
    <citation type="submission" date="2021-06" db="EMBL/GenBank/DDBJ databases">
        <authorList>
            <person name="Palmer J.M."/>
        </authorList>
    </citation>
    <scope>NUCLEOTIDE SEQUENCE [LARGE SCALE GENOMIC DNA]</scope>
    <source>
        <strain evidence="1 2">CL_MEX2019</strain>
        <tissue evidence="1">Muscle</tissue>
    </source>
</reference>
<gene>
    <name evidence="1" type="ORF">CHARACLAT_024430</name>
</gene>